<keyword evidence="3" id="KW-1185">Reference proteome</keyword>
<protein>
    <submittedName>
        <fullName evidence="2">Tetratricopeptide repeat protein</fullName>
    </submittedName>
</protein>
<dbReference type="PANTHER" id="PTHR46082:SF6">
    <property type="entry name" value="AAA+ ATPASE DOMAIN-CONTAINING PROTEIN-RELATED"/>
    <property type="match status" value="1"/>
</dbReference>
<evidence type="ECO:0000313" key="2">
    <source>
        <dbReference type="EMBL" id="TWE15583.1"/>
    </source>
</evidence>
<comment type="caution">
    <text evidence="2">The sequence shown here is derived from an EMBL/GenBank/DDBJ whole genome shotgun (WGS) entry which is preliminary data.</text>
</comment>
<evidence type="ECO:0000313" key="3">
    <source>
        <dbReference type="Proteomes" id="UP000318416"/>
    </source>
</evidence>
<dbReference type="InterPro" id="IPR053137">
    <property type="entry name" value="NLR-like"/>
</dbReference>
<evidence type="ECO:0000256" key="1">
    <source>
        <dbReference type="SAM" id="Coils"/>
    </source>
</evidence>
<feature type="coiled-coil region" evidence="1">
    <location>
        <begin position="180"/>
        <end position="207"/>
    </location>
</feature>
<reference evidence="2 3" key="1">
    <citation type="submission" date="2019-06" db="EMBL/GenBank/DDBJ databases">
        <title>Sequencing the genomes of 1000 actinobacteria strains.</title>
        <authorList>
            <person name="Klenk H.-P."/>
        </authorList>
    </citation>
    <scope>NUCLEOTIDE SEQUENCE [LARGE SCALE GENOMIC DNA]</scope>
    <source>
        <strain evidence="2 3">DSM 41649</strain>
    </source>
</reference>
<organism evidence="2 3">
    <name type="scientific">Kitasatospora atroaurantiaca</name>
    <dbReference type="NCBI Taxonomy" id="285545"/>
    <lineage>
        <taxon>Bacteria</taxon>
        <taxon>Bacillati</taxon>
        <taxon>Actinomycetota</taxon>
        <taxon>Actinomycetes</taxon>
        <taxon>Kitasatosporales</taxon>
        <taxon>Streptomycetaceae</taxon>
        <taxon>Kitasatospora</taxon>
    </lineage>
</organism>
<accession>A0A561EJ16</accession>
<dbReference type="InterPro" id="IPR011990">
    <property type="entry name" value="TPR-like_helical_dom_sf"/>
</dbReference>
<dbReference type="Pfam" id="PF13424">
    <property type="entry name" value="TPR_12"/>
    <property type="match status" value="1"/>
</dbReference>
<sequence>MVGGSGSDPAGRCWGKAMGMGIEDLRRLHDECVRTLGEDHPRTLVARGELAHAYYQTRDYVQAFELQDRLLADVVHVLGADDRVTVSTLTNLASIWFSGWLADDRPELAIPLYELAVSEQVRVAGANDPGTLSARNDLATAYLAAGQAERAVATFEQVLVDCLRDLGEDHSLTETVRANLESLAGMRDMLERNARREQDDAAKADEIAVAFAEVLGLEPMVAGGRVSVAIPAIGETVSLPVCDVKRVTRSHTPMGDAALEFVMIEGEDVRPLIVLADNVVFAPEDPVVVLQAPVPVVISNAPPLISYAEMVADAERFAMAAGAGGTGNDVVAGTGLLVRCVIAGAVRFGLRSLQAVAWWQRGWEACAADWSLPPFPRDPVWDHLTRSASGMTLTPSVVEERVDDRAAVEALTVADFEALESRLLVAQLDEEFVATWRALMPITPARFTDLLTERLSGAQADITLYPDGAGSADLVIRNGGENQAVLQLRFDFRASAMTIDELRIKAGARGSGLFQRLQYNTEQLARALGLGSLHILATDIGSVAFAKAGFPQDPELFAKVHAPAKGRPGRP</sequence>
<dbReference type="Pfam" id="PF13374">
    <property type="entry name" value="TPR_10"/>
    <property type="match status" value="1"/>
</dbReference>
<dbReference type="Gene3D" id="1.25.40.10">
    <property type="entry name" value="Tetratricopeptide repeat domain"/>
    <property type="match status" value="1"/>
</dbReference>
<name>A0A561EJ16_9ACTN</name>
<keyword evidence="1" id="KW-0175">Coiled coil</keyword>
<dbReference type="Proteomes" id="UP000318416">
    <property type="component" value="Unassembled WGS sequence"/>
</dbReference>
<proteinExistence type="predicted"/>
<dbReference type="EMBL" id="VIVR01000001">
    <property type="protein sequence ID" value="TWE15583.1"/>
    <property type="molecule type" value="Genomic_DNA"/>
</dbReference>
<dbReference type="SUPFAM" id="SSF48452">
    <property type="entry name" value="TPR-like"/>
    <property type="match status" value="1"/>
</dbReference>
<dbReference type="AlphaFoldDB" id="A0A561EJ16"/>
<dbReference type="PANTHER" id="PTHR46082">
    <property type="entry name" value="ATP/GTP-BINDING PROTEIN-RELATED"/>
    <property type="match status" value="1"/>
</dbReference>
<gene>
    <name evidence="2" type="ORF">FB465_0485</name>
</gene>